<keyword evidence="2" id="KW-1133">Transmembrane helix</keyword>
<keyword evidence="2" id="KW-0472">Membrane</keyword>
<dbReference type="InterPro" id="IPR005498">
    <property type="entry name" value="T4SS_VirB10/TraB/TrbI"/>
</dbReference>
<evidence type="ECO:0000313" key="4">
    <source>
        <dbReference type="Proteomes" id="UP000667802"/>
    </source>
</evidence>
<evidence type="ECO:0000256" key="2">
    <source>
        <dbReference type="SAM" id="Phobius"/>
    </source>
</evidence>
<accession>A0AAP5M776</accession>
<dbReference type="Proteomes" id="UP000667802">
    <property type="component" value="Unassembled WGS sequence"/>
</dbReference>
<dbReference type="EMBL" id="JAALHA020000014">
    <property type="protein sequence ID" value="MDR9897846.1"/>
    <property type="molecule type" value="Genomic_DNA"/>
</dbReference>
<reference evidence="4" key="1">
    <citation type="journal article" date="2021" name="Science">
        <title>Hunting the eagle killer: A cyanobacterial neurotoxin causes vacuolar myelinopathy.</title>
        <authorList>
            <person name="Breinlinger S."/>
            <person name="Phillips T.J."/>
            <person name="Haram B.N."/>
            <person name="Mares J."/>
            <person name="Martinez Yerena J.A."/>
            <person name="Hrouzek P."/>
            <person name="Sobotka R."/>
            <person name="Henderson W.M."/>
            <person name="Schmieder P."/>
            <person name="Williams S.M."/>
            <person name="Lauderdale J.D."/>
            <person name="Wilde H.D."/>
            <person name="Gerrin W."/>
            <person name="Kust A."/>
            <person name="Washington J.W."/>
            <person name="Wagner C."/>
            <person name="Geier B."/>
            <person name="Liebeke M."/>
            <person name="Enke H."/>
            <person name="Niedermeyer T.H.J."/>
            <person name="Wilde S.B."/>
        </authorList>
    </citation>
    <scope>NUCLEOTIDE SEQUENCE [LARGE SCALE GENOMIC DNA]</scope>
    <source>
        <strain evidence="4">Thurmond2011</strain>
    </source>
</reference>
<feature type="region of interest" description="Disordered" evidence="1">
    <location>
        <begin position="259"/>
        <end position="310"/>
    </location>
</feature>
<evidence type="ECO:0000313" key="3">
    <source>
        <dbReference type="EMBL" id="MDR9897846.1"/>
    </source>
</evidence>
<keyword evidence="4" id="KW-1185">Reference proteome</keyword>
<gene>
    <name evidence="3" type="ORF">G7B40_025255</name>
</gene>
<feature type="compositionally biased region" description="Polar residues" evidence="1">
    <location>
        <begin position="259"/>
        <end position="275"/>
    </location>
</feature>
<feature type="compositionally biased region" description="Polar residues" evidence="1">
    <location>
        <begin position="153"/>
        <end position="168"/>
    </location>
</feature>
<keyword evidence="2" id="KW-0812">Transmembrane</keyword>
<dbReference type="Pfam" id="PF03743">
    <property type="entry name" value="TrbI"/>
    <property type="match status" value="1"/>
</dbReference>
<name>A0AAP5M776_9CYAN</name>
<feature type="transmembrane region" description="Helical" evidence="2">
    <location>
        <begin position="80"/>
        <end position="101"/>
    </location>
</feature>
<comment type="caution">
    <text evidence="3">The sequence shown here is derived from an EMBL/GenBank/DDBJ whole genome shotgun (WGS) entry which is preliminary data.</text>
</comment>
<feature type="compositionally biased region" description="Low complexity" evidence="1">
    <location>
        <begin position="295"/>
        <end position="306"/>
    </location>
</feature>
<feature type="region of interest" description="Disordered" evidence="1">
    <location>
        <begin position="1"/>
        <end position="31"/>
    </location>
</feature>
<dbReference type="AlphaFoldDB" id="A0AAP5M776"/>
<evidence type="ECO:0000256" key="1">
    <source>
        <dbReference type="SAM" id="MobiDB-lite"/>
    </source>
</evidence>
<dbReference type="RefSeq" id="WP_208339110.1">
    <property type="nucleotide sequence ID" value="NZ_CAWQFN010000488.1"/>
</dbReference>
<sequence>MSDNQTNFEHNGHSNSPNNIGQLVENNGVNGSKKSTVNSLLQLEDDDETSLLEGEDDSGDSPTEDPALALTRHSLVNSPWSRFGVVGGGVAVILFLIYLVLEPIMNGDLTKKKEESKIAAIPTATEEKKEPLKDGDVYAKLALQRQASELALLNSQKTPKQSNKSPSVNKDKQELLSKTTTAKPTQRVISTYASVPTRVASPPPPLGITRSSLPPPPVTPKLQVALALPQTEVAAKPTDPLIELERLRSLGSGGQIYYTANVSSTDNTGSWSDTEYTPRRRSGNRRNSRTEEATGDTNSDTTTTTSRAIEQLKPKWTPVISLASKNGDELKNTTTSNGDYSSEEAGIIEGKQEQYLVVGEHAAATLETSLIWSSGSRSSDPQPQFVARLTEPLRSNTREEAIPTGTLISIEMQGVDSSGRAIAQVSAILKDGTEYPVSKGAISVLGEGGEPLVAHQYHGKGGEIFSLDAGLGLVSGLAKVGEIINRPDVQTSLSQSGGGFSSIQTSNNGRRSIGAAFLQGAFGAVSDQVKARNQKALQEIVGRPNIWFVKKGTKILITVNKSMHL</sequence>
<proteinExistence type="predicted"/>
<protein>
    <submittedName>
        <fullName evidence="3">TrbI/VirB10 family protein</fullName>
    </submittedName>
</protein>
<feature type="region of interest" description="Disordered" evidence="1">
    <location>
        <begin position="152"/>
        <end position="183"/>
    </location>
</feature>
<organism evidence="3 4">
    <name type="scientific">Aetokthonos hydrillicola Thurmond2011</name>
    <dbReference type="NCBI Taxonomy" id="2712845"/>
    <lineage>
        <taxon>Bacteria</taxon>
        <taxon>Bacillati</taxon>
        <taxon>Cyanobacteriota</taxon>
        <taxon>Cyanophyceae</taxon>
        <taxon>Nostocales</taxon>
        <taxon>Hapalosiphonaceae</taxon>
        <taxon>Aetokthonos</taxon>
    </lineage>
</organism>